<evidence type="ECO:0000313" key="5">
    <source>
        <dbReference type="Proteomes" id="UP000596660"/>
    </source>
</evidence>
<dbReference type="PANTHER" id="PTHR48047">
    <property type="entry name" value="GLYCOSYLTRANSFERASE"/>
    <property type="match status" value="1"/>
</dbReference>
<reference evidence="4" key="1">
    <citation type="journal article" date="2017" name="Nature">
        <title>The genome of Chenopodium quinoa.</title>
        <authorList>
            <person name="Jarvis D.E."/>
            <person name="Ho Y.S."/>
            <person name="Lightfoot D.J."/>
            <person name="Schmoeckel S.M."/>
            <person name="Li B."/>
            <person name="Borm T.J.A."/>
            <person name="Ohyanagi H."/>
            <person name="Mineta K."/>
            <person name="Michell C.T."/>
            <person name="Saber N."/>
            <person name="Kharbatia N.M."/>
            <person name="Rupper R.R."/>
            <person name="Sharp A.R."/>
            <person name="Dally N."/>
            <person name="Boughton B.A."/>
            <person name="Woo Y.H."/>
            <person name="Gao G."/>
            <person name="Schijlen E.G.W.M."/>
            <person name="Guo X."/>
            <person name="Momin A.A."/>
            <person name="Negrao S."/>
            <person name="Al-Babili S."/>
            <person name="Gehring C."/>
            <person name="Roessner U."/>
            <person name="Jung C."/>
            <person name="Murphy K."/>
            <person name="Arold S.T."/>
            <person name="Gojobori T."/>
            <person name="van der Linden C.G."/>
            <person name="van Loo E.N."/>
            <person name="Jellen E.N."/>
            <person name="Maughan P.J."/>
            <person name="Tester M."/>
        </authorList>
    </citation>
    <scope>NUCLEOTIDE SEQUENCE [LARGE SCALE GENOMIC DNA]</scope>
    <source>
        <strain evidence="4">cv. PI 614886</strain>
    </source>
</reference>
<dbReference type="OMA" id="HTHAINR"/>
<evidence type="ECO:0000256" key="2">
    <source>
        <dbReference type="ARBA" id="ARBA00022676"/>
    </source>
</evidence>
<dbReference type="PANTHER" id="PTHR48047:SF45">
    <property type="entry name" value="SCOPOLETIN GLUCOSYLTRANSFERASE-LIKE"/>
    <property type="match status" value="1"/>
</dbReference>
<dbReference type="CDD" id="cd03784">
    <property type="entry name" value="GT1_Gtf-like"/>
    <property type="match status" value="1"/>
</dbReference>
<dbReference type="EnsemblPlants" id="AUR62007818-RA">
    <property type="protein sequence ID" value="AUR62007818-RA:cds"/>
    <property type="gene ID" value="AUR62007818"/>
</dbReference>
<dbReference type="AlphaFoldDB" id="A0A803L7H9"/>
<keyword evidence="2" id="KW-0328">Glycosyltransferase</keyword>
<comment type="similarity">
    <text evidence="1">Belongs to the UDP-glycosyltransferase family.</text>
</comment>
<dbReference type="Gramene" id="AUR62007818-RA">
    <property type="protein sequence ID" value="AUR62007818-RA:cds"/>
    <property type="gene ID" value="AUR62007818"/>
</dbReference>
<dbReference type="Proteomes" id="UP000596660">
    <property type="component" value="Unplaced"/>
</dbReference>
<reference evidence="4" key="2">
    <citation type="submission" date="2021-03" db="UniProtKB">
        <authorList>
            <consortium name="EnsemblPlants"/>
        </authorList>
    </citation>
    <scope>IDENTIFICATION</scope>
</reference>
<dbReference type="SUPFAM" id="SSF53756">
    <property type="entry name" value="UDP-Glycosyltransferase/glycogen phosphorylase"/>
    <property type="match status" value="1"/>
</dbReference>
<protein>
    <submittedName>
        <fullName evidence="4">Uncharacterized protein</fullName>
    </submittedName>
</protein>
<keyword evidence="5" id="KW-1185">Reference proteome</keyword>
<organism evidence="4 5">
    <name type="scientific">Chenopodium quinoa</name>
    <name type="common">Quinoa</name>
    <dbReference type="NCBI Taxonomy" id="63459"/>
    <lineage>
        <taxon>Eukaryota</taxon>
        <taxon>Viridiplantae</taxon>
        <taxon>Streptophyta</taxon>
        <taxon>Embryophyta</taxon>
        <taxon>Tracheophyta</taxon>
        <taxon>Spermatophyta</taxon>
        <taxon>Magnoliopsida</taxon>
        <taxon>eudicotyledons</taxon>
        <taxon>Gunneridae</taxon>
        <taxon>Pentapetalae</taxon>
        <taxon>Caryophyllales</taxon>
        <taxon>Chenopodiaceae</taxon>
        <taxon>Chenopodioideae</taxon>
        <taxon>Atripliceae</taxon>
        <taxon>Chenopodium</taxon>
    </lineage>
</organism>
<evidence type="ECO:0000256" key="1">
    <source>
        <dbReference type="ARBA" id="ARBA00009995"/>
    </source>
</evidence>
<keyword evidence="3" id="KW-0808">Transferase</keyword>
<dbReference type="FunFam" id="3.40.50.2000:FF:000431">
    <property type="entry name" value="UDP-glycosyltransferase 90A1"/>
    <property type="match status" value="1"/>
</dbReference>
<dbReference type="Gene3D" id="3.40.50.2000">
    <property type="entry name" value="Glycogen Phosphorylase B"/>
    <property type="match status" value="2"/>
</dbReference>
<sequence>MNLKKGLEGKGLIIRGWAPQMLILDHGAIGAFVTHCGWNSTLEGISCGVPMVTWLVFAEQFFNEKLVTQVLRTGVSIGAKNFYKIVENVKSEDVKKAIRRVMVGEKALEIRSRAKKLKGLARKAVEDGGSSYCSMNSLIQELSFGVRDGAISHTHAINRLTN</sequence>
<proteinExistence type="inferred from homology"/>
<evidence type="ECO:0000256" key="3">
    <source>
        <dbReference type="ARBA" id="ARBA00022679"/>
    </source>
</evidence>
<accession>A0A803L7H9</accession>
<evidence type="ECO:0000313" key="4">
    <source>
        <dbReference type="EnsemblPlants" id="AUR62007818-RA:cds"/>
    </source>
</evidence>
<name>A0A803L7H9_CHEQI</name>
<dbReference type="InterPro" id="IPR002213">
    <property type="entry name" value="UDP_glucos_trans"/>
</dbReference>
<dbReference type="GO" id="GO:0035251">
    <property type="term" value="F:UDP-glucosyltransferase activity"/>
    <property type="evidence" value="ECO:0007669"/>
    <property type="project" value="TreeGrafter"/>
</dbReference>
<dbReference type="Pfam" id="PF00201">
    <property type="entry name" value="UDPGT"/>
    <property type="match status" value="1"/>
</dbReference>